<accession>A0A8E2E675</accession>
<reference evidence="3 4" key="1">
    <citation type="journal article" date="2016" name="Nat. Commun.">
        <title>Ectomycorrhizal ecology is imprinted in the genome of the dominant symbiotic fungus Cenococcum geophilum.</title>
        <authorList>
            <consortium name="DOE Joint Genome Institute"/>
            <person name="Peter M."/>
            <person name="Kohler A."/>
            <person name="Ohm R.A."/>
            <person name="Kuo A."/>
            <person name="Krutzmann J."/>
            <person name="Morin E."/>
            <person name="Arend M."/>
            <person name="Barry K.W."/>
            <person name="Binder M."/>
            <person name="Choi C."/>
            <person name="Clum A."/>
            <person name="Copeland A."/>
            <person name="Grisel N."/>
            <person name="Haridas S."/>
            <person name="Kipfer T."/>
            <person name="LaButti K."/>
            <person name="Lindquist E."/>
            <person name="Lipzen A."/>
            <person name="Maire R."/>
            <person name="Meier B."/>
            <person name="Mihaltcheva S."/>
            <person name="Molinier V."/>
            <person name="Murat C."/>
            <person name="Poggeler S."/>
            <person name="Quandt C.A."/>
            <person name="Sperisen C."/>
            <person name="Tritt A."/>
            <person name="Tisserant E."/>
            <person name="Crous P.W."/>
            <person name="Henrissat B."/>
            <person name="Nehls U."/>
            <person name="Egli S."/>
            <person name="Spatafora J.W."/>
            <person name="Grigoriev I.V."/>
            <person name="Martin F.M."/>
        </authorList>
    </citation>
    <scope>NUCLEOTIDE SEQUENCE [LARGE SCALE GENOMIC DNA]</scope>
    <source>
        <strain evidence="3 4">CBS 459.81</strain>
    </source>
</reference>
<proteinExistence type="predicted"/>
<dbReference type="Proteomes" id="UP000250266">
    <property type="component" value="Unassembled WGS sequence"/>
</dbReference>
<feature type="compositionally biased region" description="Polar residues" evidence="1">
    <location>
        <begin position="785"/>
        <end position="810"/>
    </location>
</feature>
<feature type="region of interest" description="Disordered" evidence="1">
    <location>
        <begin position="423"/>
        <end position="479"/>
    </location>
</feature>
<feature type="compositionally biased region" description="Pro residues" evidence="1">
    <location>
        <begin position="763"/>
        <end position="772"/>
    </location>
</feature>
<dbReference type="EMBL" id="KV745078">
    <property type="protein sequence ID" value="OCK78145.1"/>
    <property type="molecule type" value="Genomic_DNA"/>
</dbReference>
<dbReference type="InterPro" id="IPR004919">
    <property type="entry name" value="GmrSD_N"/>
</dbReference>
<dbReference type="AlphaFoldDB" id="A0A8E2E675"/>
<protein>
    <recommendedName>
        <fullName evidence="2">GmrSD restriction endonucleases N-terminal domain-containing protein</fullName>
    </recommendedName>
</protein>
<evidence type="ECO:0000313" key="3">
    <source>
        <dbReference type="EMBL" id="OCK78145.1"/>
    </source>
</evidence>
<feature type="compositionally biased region" description="Low complexity" evidence="1">
    <location>
        <begin position="433"/>
        <end position="450"/>
    </location>
</feature>
<feature type="compositionally biased region" description="Low complexity" evidence="1">
    <location>
        <begin position="747"/>
        <end position="762"/>
    </location>
</feature>
<feature type="compositionally biased region" description="Polar residues" evidence="1">
    <location>
        <begin position="533"/>
        <end position="547"/>
    </location>
</feature>
<dbReference type="PANTHER" id="PTHR39639">
    <property type="entry name" value="CHROMOSOME 16, WHOLE GENOME SHOTGUN SEQUENCE"/>
    <property type="match status" value="1"/>
</dbReference>
<dbReference type="OrthoDB" id="5419821at2759"/>
<gene>
    <name evidence="3" type="ORF">K432DRAFT_332601</name>
</gene>
<feature type="region of interest" description="Disordered" evidence="1">
    <location>
        <begin position="54"/>
        <end position="77"/>
    </location>
</feature>
<feature type="compositionally biased region" description="Acidic residues" evidence="1">
    <location>
        <begin position="54"/>
        <end position="70"/>
    </location>
</feature>
<feature type="domain" description="GmrSD restriction endonucleases N-terminal" evidence="2">
    <location>
        <begin position="94"/>
        <end position="225"/>
    </location>
</feature>
<evidence type="ECO:0000259" key="2">
    <source>
        <dbReference type="Pfam" id="PF03235"/>
    </source>
</evidence>
<feature type="region of interest" description="Disordered" evidence="1">
    <location>
        <begin position="733"/>
        <end position="840"/>
    </location>
</feature>
<dbReference type="PANTHER" id="PTHR39639:SF1">
    <property type="entry name" value="DUF262 DOMAIN-CONTAINING PROTEIN"/>
    <property type="match status" value="1"/>
</dbReference>
<dbReference type="Pfam" id="PF03235">
    <property type="entry name" value="GmrSD_N"/>
    <property type="match status" value="1"/>
</dbReference>
<organism evidence="3 4">
    <name type="scientific">Lepidopterella palustris CBS 459.81</name>
    <dbReference type="NCBI Taxonomy" id="1314670"/>
    <lineage>
        <taxon>Eukaryota</taxon>
        <taxon>Fungi</taxon>
        <taxon>Dikarya</taxon>
        <taxon>Ascomycota</taxon>
        <taxon>Pezizomycotina</taxon>
        <taxon>Dothideomycetes</taxon>
        <taxon>Pleosporomycetidae</taxon>
        <taxon>Mytilinidiales</taxon>
        <taxon>Argynnaceae</taxon>
        <taxon>Lepidopterella</taxon>
    </lineage>
</organism>
<evidence type="ECO:0000256" key="1">
    <source>
        <dbReference type="SAM" id="MobiDB-lite"/>
    </source>
</evidence>
<feature type="region of interest" description="Disordered" evidence="1">
    <location>
        <begin position="493"/>
        <end position="553"/>
    </location>
</feature>
<feature type="region of interest" description="Disordered" evidence="1">
    <location>
        <begin position="697"/>
        <end position="720"/>
    </location>
</feature>
<sequence>MAGELGPVAARAHLNLQPLENATHDSSQRVSLVLSPSRTQIKTEQNGFNIENVDYVDEDDNGDSNEDEQGSFEPGTKLPKARVRKWTLQEMMDLLNGPWLELNPEYQREVVWSADRMTGLIDSLMEDYYIPPIIFNIHMVQAPNENVFRRKRRCVDGKQRISSVSAFMQGKIGCHDKHGNKWFYCEKSGEGPKSKRRILPENTKSEFRRKEFTCFEFNDLSPAQEEDLFARVQLGVSLNLAEKMRATSGPWQEFAKMFEEDFAIITALIKNNGRSAGFRLFLSCFSQILEVQHPSNANGKPVLKTGGRQLAKFMQNTNALDESTKSHLARVFTTFKELIEEDPQTFKDNQYTVVKSFSPVEFLVVAVMISMYGDTRNNTLLLGDIRALRTALRQNIKDLRMNQQVWAVAWEFMDTLEPHRGAMGSTSVTVHNSTTPKSKVKPPSSKMKMTGIASTRNGKGKSLSETPISPPRAEPPPEGREIDLSILKTFEQSPALPHRPNVTSATSALPHPTFGTDTPTIPPTPLEIPSGFITPQQTAPKPTSPGSGRSYPIIVDLSPEASDEFDDEPVMRTRRPLATSAGLTEVSDGSDDESLIGSHRALTSAGPRGFSTEHQGSNYEDDEPIMQTRRKQTTSAVLTTFPQTQRIASVAPVAPITRMTATVPAPPRLPTIHHAYISHSRSPIQGDTQFQIPISHFRSPLQDSTRIRARASRSHSPIRDETQIQALLNNFQYPASTSASPPPPQPQMAATFLGGHVHCSPASHPPPHPQPDPLVSSDPEAERQTLPSQFRASQNERFALQLQSKDNSSATEREEDGLPIRPLKRRAGGLARALASKRRG</sequence>
<evidence type="ECO:0000313" key="4">
    <source>
        <dbReference type="Proteomes" id="UP000250266"/>
    </source>
</evidence>
<name>A0A8E2E675_9PEZI</name>
<keyword evidence="4" id="KW-1185">Reference proteome</keyword>